<evidence type="ECO:0000256" key="3">
    <source>
        <dbReference type="ARBA" id="ARBA00023004"/>
    </source>
</evidence>
<dbReference type="InterPro" id="IPR007197">
    <property type="entry name" value="rSAM"/>
</dbReference>
<keyword evidence="3" id="KW-0408">Iron</keyword>
<dbReference type="EMBL" id="NIOJ01000022">
    <property type="protein sequence ID" value="PNT99038.1"/>
    <property type="molecule type" value="Genomic_DNA"/>
</dbReference>
<evidence type="ECO:0000313" key="7">
    <source>
        <dbReference type="Proteomes" id="UP000236151"/>
    </source>
</evidence>
<feature type="domain" description="Radical SAM core" evidence="5">
    <location>
        <begin position="59"/>
        <end position="187"/>
    </location>
</feature>
<dbReference type="OrthoDB" id="9801154at2"/>
<dbReference type="InterPro" id="IPR058240">
    <property type="entry name" value="rSAM_sf"/>
</dbReference>
<dbReference type="SUPFAM" id="SSF47781">
    <property type="entry name" value="RuvA domain 2-like"/>
    <property type="match status" value="1"/>
</dbReference>
<keyword evidence="4" id="KW-0411">Iron-sulfur</keyword>
<dbReference type="Pfam" id="PF04055">
    <property type="entry name" value="Radical_SAM"/>
    <property type="match status" value="1"/>
</dbReference>
<sequence length="459" mass="52033">MSKLDKLKILAEGAKYDVSCVSSGSSRKNTSGGLGDSFAGGICHSFTPDGRCISLLKVLMSNDCVFNCAYCVNRISSDIPRTTFSPEELADIVINFYRRNYIEGLFLSSAVHKNANYTMELLLRTLKLLRKEYRFNGYIHVKAIPGASRELIEQAGHYADRMSINIELPSNDSLKLLAPQKNKETILGPMSYISSMIQENKESMKKSKNVKYFVPAGQSTQLIVGATPDTDVKILKLSEALYRKYNLKRVFYSAYVPVSNHPALPQIAKPPLLREHRLYQADWLLRFYGFSADELLSADHPNFNRYLDPKCDWALRNLHLFPVEINKCDYETLLRVPGIGVKSAQRIITARRRSSLDFEDIKKFGVVLKRAQYFITCKGKSYCKIKLNDDFIYQNLLLSSAEENSKHNYPVPEYEQLSFLPPEYNGHGGREIYSGGIPGRELANIVPRAERFKSITGEL</sequence>
<dbReference type="Gene3D" id="1.10.150.320">
    <property type="entry name" value="Photosystem II 12 kDa extrinsic protein"/>
    <property type="match status" value="1"/>
</dbReference>
<dbReference type="InterPro" id="IPR051675">
    <property type="entry name" value="Endo/Exo/Phosphatase_dom_1"/>
</dbReference>
<keyword evidence="2" id="KW-0479">Metal-binding</keyword>
<comment type="caution">
    <text evidence="6">The sequence shown here is derived from an EMBL/GenBank/DDBJ whole genome shotgun (WGS) entry which is preliminary data.</text>
</comment>
<evidence type="ECO:0000313" key="6">
    <source>
        <dbReference type="EMBL" id="PNT99038.1"/>
    </source>
</evidence>
<dbReference type="Proteomes" id="UP000236151">
    <property type="component" value="Unassembled WGS sequence"/>
</dbReference>
<keyword evidence="7" id="KW-1185">Reference proteome</keyword>
<gene>
    <name evidence="6" type="ORF">CDQ84_09810</name>
</gene>
<dbReference type="AlphaFoldDB" id="A0A2K2FEA3"/>
<dbReference type="KEGG" id="cthd:CDO33_19525"/>
<dbReference type="InterPro" id="IPR010994">
    <property type="entry name" value="RuvA_2-like"/>
</dbReference>
<dbReference type="GO" id="GO:0003824">
    <property type="term" value="F:catalytic activity"/>
    <property type="evidence" value="ECO:0007669"/>
    <property type="project" value="InterPro"/>
</dbReference>
<dbReference type="SFLD" id="SFLDG01102">
    <property type="entry name" value="Uncharacterised_Radical_SAM_Su"/>
    <property type="match status" value="1"/>
</dbReference>
<dbReference type="SUPFAM" id="SSF102114">
    <property type="entry name" value="Radical SAM enzymes"/>
    <property type="match status" value="1"/>
</dbReference>
<name>A0A2K2FEA3_9CLOT</name>
<evidence type="ECO:0000256" key="2">
    <source>
        <dbReference type="ARBA" id="ARBA00022723"/>
    </source>
</evidence>
<dbReference type="GO" id="GO:0046872">
    <property type="term" value="F:metal ion binding"/>
    <property type="evidence" value="ECO:0007669"/>
    <property type="project" value="UniProtKB-KW"/>
</dbReference>
<evidence type="ECO:0000256" key="1">
    <source>
        <dbReference type="ARBA" id="ARBA00022691"/>
    </source>
</evidence>
<dbReference type="NCBIfam" id="TIGR03916">
    <property type="entry name" value="rSAM_link_UDG"/>
    <property type="match status" value="1"/>
</dbReference>
<dbReference type="InterPro" id="IPR023874">
    <property type="entry name" value="DNA_rSAM_put"/>
</dbReference>
<evidence type="ECO:0000259" key="5">
    <source>
        <dbReference type="Pfam" id="PF04055"/>
    </source>
</evidence>
<reference evidence="6 7" key="1">
    <citation type="submission" date="2017-06" db="EMBL/GenBank/DDBJ databases">
        <title>Investigating the central metabolism of Clostridium thermosuccinogenes.</title>
        <authorList>
            <person name="Koendjbiharie J.G."/>
            <person name="van Kranenburg R."/>
        </authorList>
    </citation>
    <scope>NUCLEOTIDE SEQUENCE [LARGE SCALE GENOMIC DNA]</scope>
    <source>
        <strain evidence="6 7">DSM 5806</strain>
    </source>
</reference>
<dbReference type="InterPro" id="IPR013785">
    <property type="entry name" value="Aldolase_TIM"/>
</dbReference>
<dbReference type="RefSeq" id="WP_103081572.1">
    <property type="nucleotide sequence ID" value="NZ_CP021850.1"/>
</dbReference>
<organism evidence="6 7">
    <name type="scientific">Clostridium thermosuccinogenes</name>
    <dbReference type="NCBI Taxonomy" id="84032"/>
    <lineage>
        <taxon>Bacteria</taxon>
        <taxon>Bacillati</taxon>
        <taxon>Bacillota</taxon>
        <taxon>Clostridia</taxon>
        <taxon>Eubacteriales</taxon>
        <taxon>Clostridiaceae</taxon>
        <taxon>Clostridium</taxon>
    </lineage>
</organism>
<protein>
    <submittedName>
        <fullName evidence="6">Putative DNA modification/repair radical SAM protein</fullName>
    </submittedName>
</protein>
<proteinExistence type="predicted"/>
<dbReference type="GO" id="GO:0051536">
    <property type="term" value="F:iron-sulfur cluster binding"/>
    <property type="evidence" value="ECO:0007669"/>
    <property type="project" value="UniProtKB-KW"/>
</dbReference>
<dbReference type="Gene3D" id="3.20.20.70">
    <property type="entry name" value="Aldolase class I"/>
    <property type="match status" value="1"/>
</dbReference>
<dbReference type="SFLD" id="SFLDS00029">
    <property type="entry name" value="Radical_SAM"/>
    <property type="match status" value="1"/>
</dbReference>
<dbReference type="PANTHER" id="PTHR21180">
    <property type="entry name" value="ENDONUCLEASE/EXONUCLEASE/PHOSPHATASE FAMILY DOMAIN-CONTAINING PROTEIN 1"/>
    <property type="match status" value="1"/>
</dbReference>
<dbReference type="PANTHER" id="PTHR21180:SF9">
    <property type="entry name" value="TYPE II SECRETION SYSTEM PROTEIN K"/>
    <property type="match status" value="1"/>
</dbReference>
<evidence type="ECO:0000256" key="4">
    <source>
        <dbReference type="ARBA" id="ARBA00023014"/>
    </source>
</evidence>
<accession>A0A2K2FEA3</accession>
<keyword evidence="1" id="KW-0949">S-adenosyl-L-methionine</keyword>